<dbReference type="Proteomes" id="UP001403385">
    <property type="component" value="Unassembled WGS sequence"/>
</dbReference>
<comment type="caution">
    <text evidence="2">The sequence shown here is derived from an EMBL/GenBank/DDBJ whole genome shotgun (WGS) entry which is preliminary data.</text>
</comment>
<dbReference type="AlphaFoldDB" id="A0AAW9S0D7"/>
<dbReference type="PROSITE" id="PS51257">
    <property type="entry name" value="PROKAR_LIPOPROTEIN"/>
    <property type="match status" value="1"/>
</dbReference>
<dbReference type="Pfam" id="PF16148">
    <property type="entry name" value="DUF4856"/>
    <property type="match status" value="1"/>
</dbReference>
<feature type="signal peptide" evidence="1">
    <location>
        <begin position="1"/>
        <end position="21"/>
    </location>
</feature>
<gene>
    <name evidence="2" type="ORF">AAG747_22130</name>
</gene>
<evidence type="ECO:0000313" key="3">
    <source>
        <dbReference type="Proteomes" id="UP001403385"/>
    </source>
</evidence>
<dbReference type="EMBL" id="JBDKWZ010000015">
    <property type="protein sequence ID" value="MEN7550634.1"/>
    <property type="molecule type" value="Genomic_DNA"/>
</dbReference>
<evidence type="ECO:0000256" key="1">
    <source>
        <dbReference type="SAM" id="SignalP"/>
    </source>
</evidence>
<dbReference type="InterPro" id="IPR032331">
    <property type="entry name" value="DUF4856"/>
</dbReference>
<name>A0AAW9S0D7_9BACT</name>
<accession>A0AAW9S0D7</accession>
<keyword evidence="1" id="KW-0732">Signal</keyword>
<reference evidence="2 3" key="1">
    <citation type="submission" date="2024-04" db="EMBL/GenBank/DDBJ databases">
        <title>Novel genus in family Flammeovirgaceae.</title>
        <authorList>
            <person name="Nguyen T.H."/>
            <person name="Vuong T.Q."/>
            <person name="Le H."/>
            <person name="Kim S.-G."/>
        </authorList>
    </citation>
    <scope>NUCLEOTIDE SEQUENCE [LARGE SCALE GENOMIC DNA]</scope>
    <source>
        <strain evidence="2 3">JCM 23209</strain>
    </source>
</reference>
<keyword evidence="3" id="KW-1185">Reference proteome</keyword>
<feature type="chain" id="PRO_5043578250" evidence="1">
    <location>
        <begin position="22"/>
        <end position="376"/>
    </location>
</feature>
<dbReference type="RefSeq" id="WP_346823415.1">
    <property type="nucleotide sequence ID" value="NZ_JBDKWZ010000015.1"/>
</dbReference>
<protein>
    <submittedName>
        <fullName evidence="2">DUF4856 domain-containing protein</fullName>
    </submittedName>
</protein>
<proteinExistence type="predicted"/>
<evidence type="ECO:0000313" key="2">
    <source>
        <dbReference type="EMBL" id="MEN7550634.1"/>
    </source>
</evidence>
<organism evidence="2 3">
    <name type="scientific">Rapidithrix thailandica</name>
    <dbReference type="NCBI Taxonomy" id="413964"/>
    <lineage>
        <taxon>Bacteria</taxon>
        <taxon>Pseudomonadati</taxon>
        <taxon>Bacteroidota</taxon>
        <taxon>Cytophagia</taxon>
        <taxon>Cytophagales</taxon>
        <taxon>Flammeovirgaceae</taxon>
        <taxon>Rapidithrix</taxon>
    </lineage>
</organism>
<sequence>MKKYRLSFLIRLLSVGLVVLTGCKDSDPEPEKQLEVPTSYVFNREGTTTVSYTGQIDRLDMLTELKAYINKGDKGEVVQEQTLLDMFANENNPFSTEELNSSTKQIKNKVSGADLDENYFENLFKGAAEASAAGKEAAEGVAGLIERATPGKNILVDANGHEYTQFVEKGLMGSLIFHQIFNTYLTDDRTGDDVENVTLVEDKNYTLMEHHWDEAFGYFGVPVDFPTTTTGRFWGKYCNEMDAAIGSNKALMDAFLTGRAAIVANDFDVKNVQKLEIYKNLELVAAATAIHYLNETKSAINAGEQGEAFHTLSEGFMFIRALKYSPKKRISIETVNAILNEKIGVNFWQVTPAKLDAAKVALVEVFTELESVKDQL</sequence>